<protein>
    <submittedName>
        <fullName evidence="1">Uncharacterized protein</fullName>
    </submittedName>
</protein>
<dbReference type="AlphaFoldDB" id="A0A1I0SPQ0"/>
<gene>
    <name evidence="1" type="ORF">SAMN04488511_102333</name>
</gene>
<dbReference type="RefSeq" id="WP_090980626.1">
    <property type="nucleotide sequence ID" value="NZ_FOJM01000002.1"/>
</dbReference>
<name>A0A1I0SPQ0_9SPHI</name>
<sequence>MKRNEFIRTSIMASLGLMLGGTVLNACKKDTNEKEFANPETGQKLQEGFNYLIVRDIISVSDDKLKAKFNCDSVISCTLVKSVKLKNRRAEKIKNIDAVYTRLDRKGKASMRGLVTFAEESLEVKDYIGKDAVIKLPMINGQIAPALKSKLLHQDDLISKFPKQSIKNFNKLMIS</sequence>
<reference evidence="2" key="1">
    <citation type="submission" date="2016-10" db="EMBL/GenBank/DDBJ databases">
        <authorList>
            <person name="Varghese N."/>
            <person name="Submissions S."/>
        </authorList>
    </citation>
    <scope>NUCLEOTIDE SEQUENCE [LARGE SCALE GENOMIC DNA]</scope>
    <source>
        <strain evidence="2">DSM 18130</strain>
    </source>
</reference>
<organism evidence="1 2">
    <name type="scientific">Pedobacter suwonensis</name>
    <dbReference type="NCBI Taxonomy" id="332999"/>
    <lineage>
        <taxon>Bacteria</taxon>
        <taxon>Pseudomonadati</taxon>
        <taxon>Bacteroidota</taxon>
        <taxon>Sphingobacteriia</taxon>
        <taxon>Sphingobacteriales</taxon>
        <taxon>Sphingobacteriaceae</taxon>
        <taxon>Pedobacter</taxon>
    </lineage>
</organism>
<dbReference type="Proteomes" id="UP000198836">
    <property type="component" value="Unassembled WGS sequence"/>
</dbReference>
<accession>A0A1I0SPQ0</accession>
<evidence type="ECO:0000313" key="2">
    <source>
        <dbReference type="Proteomes" id="UP000198836"/>
    </source>
</evidence>
<dbReference type="STRING" id="332999.SAMN04488511_102333"/>
<proteinExistence type="predicted"/>
<evidence type="ECO:0000313" key="1">
    <source>
        <dbReference type="EMBL" id="SFA41494.1"/>
    </source>
</evidence>
<dbReference type="EMBL" id="FOJM01000002">
    <property type="protein sequence ID" value="SFA41494.1"/>
    <property type="molecule type" value="Genomic_DNA"/>
</dbReference>
<keyword evidence="2" id="KW-1185">Reference proteome</keyword>